<dbReference type="EMBL" id="JAHQIW010001625">
    <property type="protein sequence ID" value="KAJ1353186.1"/>
    <property type="molecule type" value="Genomic_DNA"/>
</dbReference>
<reference evidence="2" key="1">
    <citation type="submission" date="2021-06" db="EMBL/GenBank/DDBJ databases">
        <title>Parelaphostrongylus tenuis whole genome reference sequence.</title>
        <authorList>
            <person name="Garwood T.J."/>
            <person name="Larsen P.A."/>
            <person name="Fountain-Jones N.M."/>
            <person name="Garbe J.R."/>
            <person name="Macchietto M.G."/>
            <person name="Kania S.A."/>
            <person name="Gerhold R.W."/>
            <person name="Richards J.E."/>
            <person name="Wolf T.M."/>
        </authorList>
    </citation>
    <scope>NUCLEOTIDE SEQUENCE</scope>
    <source>
        <strain evidence="2">MNPRO001-30</strain>
        <tissue evidence="2">Meninges</tissue>
    </source>
</reference>
<organism evidence="2 3">
    <name type="scientific">Parelaphostrongylus tenuis</name>
    <name type="common">Meningeal worm</name>
    <dbReference type="NCBI Taxonomy" id="148309"/>
    <lineage>
        <taxon>Eukaryota</taxon>
        <taxon>Metazoa</taxon>
        <taxon>Ecdysozoa</taxon>
        <taxon>Nematoda</taxon>
        <taxon>Chromadorea</taxon>
        <taxon>Rhabditida</taxon>
        <taxon>Rhabditina</taxon>
        <taxon>Rhabditomorpha</taxon>
        <taxon>Strongyloidea</taxon>
        <taxon>Metastrongylidae</taxon>
        <taxon>Parelaphostrongylus</taxon>
    </lineage>
</organism>
<dbReference type="InterPro" id="IPR014044">
    <property type="entry name" value="CAP_dom"/>
</dbReference>
<protein>
    <recommendedName>
        <fullName evidence="1">SCP domain-containing protein</fullName>
    </recommendedName>
</protein>
<accession>A0AAD5QNK8</accession>
<evidence type="ECO:0000313" key="3">
    <source>
        <dbReference type="Proteomes" id="UP001196413"/>
    </source>
</evidence>
<sequence>MAEPRNCAAEEYSCDLENKALDIAKFNCNHTSQLDFNCVGSNNATFTGRYVNTTELVAAEAVIQWWNTGKLHNPTQNLTPSENNTSEIPFLQVSLTAFS</sequence>
<comment type="caution">
    <text evidence="2">The sequence shown here is derived from an EMBL/GenBank/DDBJ whole genome shotgun (WGS) entry which is preliminary data.</text>
</comment>
<proteinExistence type="predicted"/>
<dbReference type="Gene3D" id="3.40.33.10">
    <property type="entry name" value="CAP"/>
    <property type="match status" value="1"/>
</dbReference>
<evidence type="ECO:0000313" key="2">
    <source>
        <dbReference type="EMBL" id="KAJ1353186.1"/>
    </source>
</evidence>
<dbReference type="Pfam" id="PF00188">
    <property type="entry name" value="CAP"/>
    <property type="match status" value="1"/>
</dbReference>
<dbReference type="AlphaFoldDB" id="A0AAD5QNK8"/>
<dbReference type="Proteomes" id="UP001196413">
    <property type="component" value="Unassembled WGS sequence"/>
</dbReference>
<evidence type="ECO:0000259" key="1">
    <source>
        <dbReference type="Pfam" id="PF00188"/>
    </source>
</evidence>
<dbReference type="InterPro" id="IPR035940">
    <property type="entry name" value="CAP_sf"/>
</dbReference>
<feature type="domain" description="SCP" evidence="1">
    <location>
        <begin position="11"/>
        <end position="77"/>
    </location>
</feature>
<keyword evidence="3" id="KW-1185">Reference proteome</keyword>
<gene>
    <name evidence="2" type="ORF">KIN20_009762</name>
</gene>
<name>A0AAD5QNK8_PARTN</name>